<keyword evidence="3" id="KW-1185">Reference proteome</keyword>
<evidence type="ECO:0000313" key="3">
    <source>
        <dbReference type="Proteomes" id="UP000658225"/>
    </source>
</evidence>
<proteinExistence type="predicted"/>
<dbReference type="AlphaFoldDB" id="A0A927MJ70"/>
<evidence type="ECO:0000313" key="2">
    <source>
        <dbReference type="EMBL" id="MBE1555665.1"/>
    </source>
</evidence>
<comment type="caution">
    <text evidence="2">The sequence shown here is derived from an EMBL/GenBank/DDBJ whole genome shotgun (WGS) entry which is preliminary data.</text>
</comment>
<organism evidence="2 3">
    <name type="scientific">Sporosarcina limicola</name>
    <dbReference type="NCBI Taxonomy" id="34101"/>
    <lineage>
        <taxon>Bacteria</taxon>
        <taxon>Bacillati</taxon>
        <taxon>Bacillota</taxon>
        <taxon>Bacilli</taxon>
        <taxon>Bacillales</taxon>
        <taxon>Caryophanaceae</taxon>
        <taxon>Sporosarcina</taxon>
    </lineage>
</organism>
<accession>A0A927MJ70</accession>
<gene>
    <name evidence="2" type="ORF">H4683_002785</name>
</gene>
<reference evidence="2" key="1">
    <citation type="submission" date="2020-10" db="EMBL/GenBank/DDBJ databases">
        <title>Genomic Encyclopedia of Type Strains, Phase IV (KMG-IV): sequencing the most valuable type-strain genomes for metagenomic binning, comparative biology and taxonomic classification.</title>
        <authorList>
            <person name="Goeker M."/>
        </authorList>
    </citation>
    <scope>NUCLEOTIDE SEQUENCE</scope>
    <source>
        <strain evidence="2">DSM 13886</strain>
    </source>
</reference>
<dbReference type="EMBL" id="JADBEL010000015">
    <property type="protein sequence ID" value="MBE1555665.1"/>
    <property type="molecule type" value="Genomic_DNA"/>
</dbReference>
<dbReference type="Proteomes" id="UP000658225">
    <property type="component" value="Unassembled WGS sequence"/>
</dbReference>
<feature type="region of interest" description="Disordered" evidence="1">
    <location>
        <begin position="50"/>
        <end position="69"/>
    </location>
</feature>
<protein>
    <submittedName>
        <fullName evidence="2">Abortive infection bacteriophage resistance protein</fullName>
    </submittedName>
</protein>
<evidence type="ECO:0000256" key="1">
    <source>
        <dbReference type="SAM" id="MobiDB-lite"/>
    </source>
</evidence>
<sequence length="69" mass="8131">MKPFTTHRMQLKGLRDRGLIINNGSKAMRILEAENYYNVINGYKDLFLQRDPQRNPISPEKYNTGTKFQ</sequence>
<name>A0A927MJ70_9BACL</name>
<dbReference type="RefSeq" id="WP_192599356.1">
    <property type="nucleotide sequence ID" value="NZ_JADBEL010000015.1"/>
</dbReference>